<dbReference type="PANTHER" id="PTHR24348:SF22">
    <property type="entry name" value="NON-SPECIFIC SERINE_THREONINE PROTEIN KINASE"/>
    <property type="match status" value="1"/>
</dbReference>
<organism evidence="15 16">
    <name type="scientific">Cordyceps fumosorosea (strain ARSEF 2679)</name>
    <name type="common">Isaria fumosorosea</name>
    <dbReference type="NCBI Taxonomy" id="1081104"/>
    <lineage>
        <taxon>Eukaryota</taxon>
        <taxon>Fungi</taxon>
        <taxon>Dikarya</taxon>
        <taxon>Ascomycota</taxon>
        <taxon>Pezizomycotina</taxon>
        <taxon>Sordariomycetes</taxon>
        <taxon>Hypocreomycetidae</taxon>
        <taxon>Hypocreales</taxon>
        <taxon>Cordycipitaceae</taxon>
        <taxon>Cordyceps</taxon>
    </lineage>
</organism>
<gene>
    <name evidence="15" type="ORF">ISF_03823</name>
</gene>
<dbReference type="SMART" id="SM00028">
    <property type="entry name" value="TPR"/>
    <property type="match status" value="2"/>
</dbReference>
<dbReference type="EC" id="2.7.11.1" evidence="2"/>
<evidence type="ECO:0000256" key="11">
    <source>
        <dbReference type="ARBA" id="ARBA00030237"/>
    </source>
</evidence>
<accession>A0A167ZL80</accession>
<dbReference type="PANTHER" id="PTHR24348">
    <property type="entry name" value="SERINE/THREONINE-PROTEIN KINASE UNC-51-RELATED"/>
    <property type="match status" value="1"/>
</dbReference>
<dbReference type="GO" id="GO:0005524">
    <property type="term" value="F:ATP binding"/>
    <property type="evidence" value="ECO:0007669"/>
    <property type="project" value="UniProtKB-KW"/>
</dbReference>
<dbReference type="EMBL" id="AZHB01000007">
    <property type="protein sequence ID" value="OAA67647.1"/>
    <property type="molecule type" value="Genomic_DNA"/>
</dbReference>
<evidence type="ECO:0000259" key="14">
    <source>
        <dbReference type="PROSITE" id="PS50011"/>
    </source>
</evidence>
<evidence type="ECO:0000256" key="6">
    <source>
        <dbReference type="ARBA" id="ARBA00022741"/>
    </source>
</evidence>
<evidence type="ECO:0000256" key="2">
    <source>
        <dbReference type="ARBA" id="ARBA00012513"/>
    </source>
</evidence>
<evidence type="ECO:0000313" key="16">
    <source>
        <dbReference type="Proteomes" id="UP000076744"/>
    </source>
</evidence>
<keyword evidence="10" id="KW-0072">Autophagy</keyword>
<dbReference type="PROSITE" id="PS00108">
    <property type="entry name" value="PROTEIN_KINASE_ST"/>
    <property type="match status" value="1"/>
</dbReference>
<dbReference type="Proteomes" id="UP000076744">
    <property type="component" value="Unassembled WGS sequence"/>
</dbReference>
<evidence type="ECO:0000313" key="15">
    <source>
        <dbReference type="EMBL" id="OAA67647.1"/>
    </source>
</evidence>
<evidence type="ECO:0000256" key="12">
    <source>
        <dbReference type="ARBA" id="ARBA00047899"/>
    </source>
</evidence>
<dbReference type="GO" id="GO:0015031">
    <property type="term" value="P:protein transport"/>
    <property type="evidence" value="ECO:0007669"/>
    <property type="project" value="UniProtKB-KW"/>
</dbReference>
<dbReference type="GO" id="GO:0010506">
    <property type="term" value="P:regulation of autophagy"/>
    <property type="evidence" value="ECO:0007669"/>
    <property type="project" value="InterPro"/>
</dbReference>
<dbReference type="SMART" id="SM00220">
    <property type="entry name" value="S_TKc"/>
    <property type="match status" value="1"/>
</dbReference>
<evidence type="ECO:0000256" key="5">
    <source>
        <dbReference type="ARBA" id="ARBA00022679"/>
    </source>
</evidence>
<dbReference type="GO" id="GO:0034045">
    <property type="term" value="C:phagophore assembly site membrane"/>
    <property type="evidence" value="ECO:0007669"/>
    <property type="project" value="UniProtKB-SubCell"/>
</dbReference>
<dbReference type="SUPFAM" id="SSF56112">
    <property type="entry name" value="Protein kinase-like (PK-like)"/>
    <property type="match status" value="1"/>
</dbReference>
<dbReference type="GO" id="GO:0000045">
    <property type="term" value="P:autophagosome assembly"/>
    <property type="evidence" value="ECO:0007669"/>
    <property type="project" value="TreeGrafter"/>
</dbReference>
<keyword evidence="3" id="KW-0813">Transport</keyword>
<feature type="domain" description="Protein kinase" evidence="14">
    <location>
        <begin position="1"/>
        <end position="188"/>
    </location>
</feature>
<dbReference type="Gene3D" id="1.25.40.10">
    <property type="entry name" value="Tetratricopeptide repeat domain"/>
    <property type="match status" value="2"/>
</dbReference>
<keyword evidence="9" id="KW-0653">Protein transport</keyword>
<dbReference type="InterPro" id="IPR000719">
    <property type="entry name" value="Prot_kinase_dom"/>
</dbReference>
<keyword evidence="4" id="KW-0723">Serine/threonine-protein kinase</keyword>
<comment type="catalytic activity">
    <reaction evidence="13">
        <text>L-seryl-[protein] + ATP = O-phospho-L-seryl-[protein] + ADP + H(+)</text>
        <dbReference type="Rhea" id="RHEA:17989"/>
        <dbReference type="Rhea" id="RHEA-COMP:9863"/>
        <dbReference type="Rhea" id="RHEA-COMP:11604"/>
        <dbReference type="ChEBI" id="CHEBI:15378"/>
        <dbReference type="ChEBI" id="CHEBI:29999"/>
        <dbReference type="ChEBI" id="CHEBI:30616"/>
        <dbReference type="ChEBI" id="CHEBI:83421"/>
        <dbReference type="ChEBI" id="CHEBI:456216"/>
        <dbReference type="EC" id="2.7.11.1"/>
    </reaction>
</comment>
<dbReference type="GO" id="GO:0005776">
    <property type="term" value="C:autophagosome"/>
    <property type="evidence" value="ECO:0007669"/>
    <property type="project" value="TreeGrafter"/>
</dbReference>
<dbReference type="InterPro" id="IPR011009">
    <property type="entry name" value="Kinase-like_dom_sf"/>
</dbReference>
<comment type="catalytic activity">
    <reaction evidence="12">
        <text>L-threonyl-[protein] + ATP = O-phospho-L-threonyl-[protein] + ADP + H(+)</text>
        <dbReference type="Rhea" id="RHEA:46608"/>
        <dbReference type="Rhea" id="RHEA-COMP:11060"/>
        <dbReference type="Rhea" id="RHEA-COMP:11605"/>
        <dbReference type="ChEBI" id="CHEBI:15378"/>
        <dbReference type="ChEBI" id="CHEBI:30013"/>
        <dbReference type="ChEBI" id="CHEBI:30616"/>
        <dbReference type="ChEBI" id="CHEBI:61977"/>
        <dbReference type="ChEBI" id="CHEBI:456216"/>
        <dbReference type="EC" id="2.7.11.1"/>
    </reaction>
</comment>
<dbReference type="Gene3D" id="1.10.510.10">
    <property type="entry name" value="Transferase(Phosphotransferase) domain 1"/>
    <property type="match status" value="1"/>
</dbReference>
<dbReference type="RefSeq" id="XP_018705636.1">
    <property type="nucleotide sequence ID" value="XM_018847429.1"/>
</dbReference>
<evidence type="ECO:0000256" key="3">
    <source>
        <dbReference type="ARBA" id="ARBA00022448"/>
    </source>
</evidence>
<evidence type="ECO:0000256" key="1">
    <source>
        <dbReference type="ARBA" id="ARBA00004623"/>
    </source>
</evidence>
<evidence type="ECO:0000256" key="8">
    <source>
        <dbReference type="ARBA" id="ARBA00022840"/>
    </source>
</evidence>
<name>A0A167ZL80_CORFA</name>
<comment type="subcellular location">
    <subcellularLocation>
        <location evidence="1">Preautophagosomal structure membrane</location>
        <topology evidence="1">Peripheral membrane protein</topology>
    </subcellularLocation>
</comment>
<dbReference type="STRING" id="1081104.A0A167ZL80"/>
<keyword evidence="7 15" id="KW-0418">Kinase</keyword>
<dbReference type="Pfam" id="PF00069">
    <property type="entry name" value="Pkinase"/>
    <property type="match status" value="1"/>
</dbReference>
<evidence type="ECO:0000256" key="10">
    <source>
        <dbReference type="ARBA" id="ARBA00023006"/>
    </source>
</evidence>
<sequence length="493" mass="55756">MEYIELLDLETNLSLGKDGKVPQIEARAITRQILEGLQIMHAESFAHRDLKPQNIMVVRGPPCWRVKLADFGLSKRLTDGSTYNSRIGTQAYMAPEVYGYDNPHSSSIAYTNAVDLWAVGCIVYRLVTGTVPFQTGELRRVCENESKCPSETLGKEVGETCTGFIRLLLSKDPRDRPSAAGALKNTWITAGPVPEMTSCTSSEGASPEEYYRKLFEPQLARAKACMQDQRHTDAINILEPVVEAQKDTLEEKDKVRLGAEMYLAISYIAADRRVRNAIDILEPVVKVLRENFEKYEDRETCESQLAIAYIQEKQPAHAIQILERLVAPQKGTKEKDKPRLSYHFQLGIAYLQNNQIEEAITALEHVVAVQKEILNEEELVRLVPELWLARAYLSNSNVEGAVKLFEHLVEVTERILPQADELRLSGEQGLGVAYHNAGRYRDAVKVLERVVAVQREIFDETDPTRLEFEDLLATAYQSRQRPEEAIKLAAFFY</sequence>
<dbReference type="AlphaFoldDB" id="A0A167ZL80"/>
<dbReference type="InterPro" id="IPR045269">
    <property type="entry name" value="Atg1-like"/>
</dbReference>
<dbReference type="InterPro" id="IPR008271">
    <property type="entry name" value="Ser/Thr_kinase_AS"/>
</dbReference>
<dbReference type="GO" id="GO:0004674">
    <property type="term" value="F:protein serine/threonine kinase activity"/>
    <property type="evidence" value="ECO:0007669"/>
    <property type="project" value="UniProtKB-KW"/>
</dbReference>
<evidence type="ECO:0000256" key="4">
    <source>
        <dbReference type="ARBA" id="ARBA00022527"/>
    </source>
</evidence>
<keyword evidence="6" id="KW-0547">Nucleotide-binding</keyword>
<evidence type="ECO:0000256" key="9">
    <source>
        <dbReference type="ARBA" id="ARBA00022927"/>
    </source>
</evidence>
<keyword evidence="16" id="KW-1185">Reference proteome</keyword>
<comment type="caution">
    <text evidence="15">The sequence shown here is derived from an EMBL/GenBank/DDBJ whole genome shotgun (WGS) entry which is preliminary data.</text>
</comment>
<dbReference type="SUPFAM" id="SSF48452">
    <property type="entry name" value="TPR-like"/>
    <property type="match status" value="1"/>
</dbReference>
<keyword evidence="5" id="KW-0808">Transferase</keyword>
<dbReference type="PROSITE" id="PS50011">
    <property type="entry name" value="PROTEIN_KINASE_DOM"/>
    <property type="match status" value="1"/>
</dbReference>
<dbReference type="InterPro" id="IPR011990">
    <property type="entry name" value="TPR-like_helical_dom_sf"/>
</dbReference>
<dbReference type="GO" id="GO:0005829">
    <property type="term" value="C:cytosol"/>
    <property type="evidence" value="ECO:0007669"/>
    <property type="project" value="TreeGrafter"/>
</dbReference>
<dbReference type="OrthoDB" id="10252171at2759"/>
<dbReference type="GeneID" id="30020115"/>
<evidence type="ECO:0000256" key="7">
    <source>
        <dbReference type="ARBA" id="ARBA00022777"/>
    </source>
</evidence>
<keyword evidence="8" id="KW-0067">ATP-binding</keyword>
<dbReference type="InterPro" id="IPR019734">
    <property type="entry name" value="TPR_rpt"/>
</dbReference>
<evidence type="ECO:0000256" key="13">
    <source>
        <dbReference type="ARBA" id="ARBA00048679"/>
    </source>
</evidence>
<proteinExistence type="predicted"/>
<dbReference type="Pfam" id="PF13374">
    <property type="entry name" value="TPR_10"/>
    <property type="match status" value="2"/>
</dbReference>
<reference evidence="15 16" key="1">
    <citation type="journal article" date="2016" name="Genome Biol. Evol.">
        <title>Divergent and convergent evolution of fungal pathogenicity.</title>
        <authorList>
            <person name="Shang Y."/>
            <person name="Xiao G."/>
            <person name="Zheng P."/>
            <person name="Cen K."/>
            <person name="Zhan S."/>
            <person name="Wang C."/>
        </authorList>
    </citation>
    <scope>NUCLEOTIDE SEQUENCE [LARGE SCALE GENOMIC DNA]</scope>
    <source>
        <strain evidence="15 16">ARSEF 2679</strain>
    </source>
</reference>
<protein>
    <recommendedName>
        <fullName evidence="2">non-specific serine/threonine protein kinase</fullName>
        <ecNumber evidence="2">2.7.11.1</ecNumber>
    </recommendedName>
    <alternativeName>
        <fullName evidence="11">Autophagy-related protein 1</fullName>
    </alternativeName>
</protein>